<keyword evidence="6" id="KW-1133">Transmembrane helix</keyword>
<evidence type="ECO:0000256" key="2">
    <source>
        <dbReference type="ARBA" id="ARBA00010441"/>
    </source>
</evidence>
<feature type="transmembrane region" description="Helical" evidence="6">
    <location>
        <begin position="40"/>
        <end position="59"/>
    </location>
</feature>
<dbReference type="Gene3D" id="1.20.120.1760">
    <property type="match status" value="1"/>
</dbReference>
<feature type="transmembrane region" description="Helical" evidence="6">
    <location>
        <begin position="231"/>
        <end position="253"/>
    </location>
</feature>
<protein>
    <recommendedName>
        <fullName evidence="9">Ethanolaminephosphotransferase</fullName>
    </recommendedName>
</protein>
<dbReference type="PANTHER" id="PTHR10414">
    <property type="entry name" value="ETHANOLAMINEPHOSPHOTRANSFERASE"/>
    <property type="match status" value="1"/>
</dbReference>
<keyword evidence="6" id="KW-0812">Transmembrane</keyword>
<keyword evidence="3 5" id="KW-0808">Transferase</keyword>
<comment type="subcellular location">
    <subcellularLocation>
        <location evidence="1">Membrane</location>
    </subcellularLocation>
</comment>
<proteinExistence type="inferred from homology"/>
<gene>
    <name evidence="7" type="ORF">EW145_g890</name>
</gene>
<evidence type="ECO:0000256" key="6">
    <source>
        <dbReference type="SAM" id="Phobius"/>
    </source>
</evidence>
<dbReference type="InterPro" id="IPR048254">
    <property type="entry name" value="CDP_ALCOHOL_P_TRANSF_CS"/>
</dbReference>
<dbReference type="Pfam" id="PF01066">
    <property type="entry name" value="CDP-OH_P_transf"/>
    <property type="match status" value="1"/>
</dbReference>
<comment type="similarity">
    <text evidence="2 5">Belongs to the CDP-alcohol phosphatidyltransferase class-I family.</text>
</comment>
<keyword evidence="4 6" id="KW-0472">Membrane</keyword>
<dbReference type="PANTHER" id="PTHR10414:SF37">
    <property type="entry name" value="BB IN A BOXCAR, ISOFORM C"/>
    <property type="match status" value="1"/>
</dbReference>
<evidence type="ECO:0000313" key="8">
    <source>
        <dbReference type="Proteomes" id="UP000308199"/>
    </source>
</evidence>
<feature type="transmembrane region" description="Helical" evidence="6">
    <location>
        <begin position="301"/>
        <end position="320"/>
    </location>
</feature>
<feature type="transmembrane region" description="Helical" evidence="6">
    <location>
        <begin position="75"/>
        <end position="95"/>
    </location>
</feature>
<evidence type="ECO:0000256" key="1">
    <source>
        <dbReference type="ARBA" id="ARBA00004370"/>
    </source>
</evidence>
<dbReference type="InterPro" id="IPR043130">
    <property type="entry name" value="CDP-OH_PTrfase_TM_dom"/>
</dbReference>
<keyword evidence="8" id="KW-1185">Reference proteome</keyword>
<evidence type="ECO:0000256" key="5">
    <source>
        <dbReference type="RuleBase" id="RU003750"/>
    </source>
</evidence>
<feature type="transmembrane region" description="Helical" evidence="6">
    <location>
        <begin position="372"/>
        <end position="395"/>
    </location>
</feature>
<name>A0A4S4LH60_9AGAM</name>
<evidence type="ECO:0000313" key="7">
    <source>
        <dbReference type="EMBL" id="THH11055.1"/>
    </source>
</evidence>
<accession>A0A4S4LH60</accession>
<comment type="caution">
    <text evidence="7">The sequence shown here is derived from an EMBL/GenBank/DDBJ whole genome shotgun (WGS) entry which is preliminary data.</text>
</comment>
<dbReference type="InterPro" id="IPR000462">
    <property type="entry name" value="CDP-OH_P_trans"/>
</dbReference>
<dbReference type="Proteomes" id="UP000308199">
    <property type="component" value="Unassembled WGS sequence"/>
</dbReference>
<reference evidence="7 8" key="1">
    <citation type="submission" date="2019-02" db="EMBL/GenBank/DDBJ databases">
        <title>Genome sequencing of the rare red list fungi Phellinidium pouzarii.</title>
        <authorList>
            <person name="Buettner E."/>
            <person name="Kellner H."/>
        </authorList>
    </citation>
    <scope>NUCLEOTIDE SEQUENCE [LARGE SCALE GENOMIC DNA]</scope>
    <source>
        <strain evidence="7 8">DSM 108285</strain>
    </source>
</reference>
<feature type="transmembrane region" description="Helical" evidence="6">
    <location>
        <begin position="341"/>
        <end position="360"/>
    </location>
</feature>
<dbReference type="PROSITE" id="PS00379">
    <property type="entry name" value="CDP_ALCOHOL_P_TRANSF"/>
    <property type="match status" value="1"/>
</dbReference>
<dbReference type="EMBL" id="SGPK01000021">
    <property type="protein sequence ID" value="THH11055.1"/>
    <property type="molecule type" value="Genomic_DNA"/>
</dbReference>
<dbReference type="GO" id="GO:0016020">
    <property type="term" value="C:membrane"/>
    <property type="evidence" value="ECO:0007669"/>
    <property type="project" value="UniProtKB-SubCell"/>
</dbReference>
<dbReference type="OrthoDB" id="196717at2759"/>
<organism evidence="7 8">
    <name type="scientific">Phellinidium pouzarii</name>
    <dbReference type="NCBI Taxonomy" id="167371"/>
    <lineage>
        <taxon>Eukaryota</taxon>
        <taxon>Fungi</taxon>
        <taxon>Dikarya</taxon>
        <taxon>Basidiomycota</taxon>
        <taxon>Agaricomycotina</taxon>
        <taxon>Agaricomycetes</taxon>
        <taxon>Hymenochaetales</taxon>
        <taxon>Hymenochaetaceae</taxon>
        <taxon>Phellinidium</taxon>
    </lineage>
</organism>
<evidence type="ECO:0000256" key="4">
    <source>
        <dbReference type="ARBA" id="ARBA00023136"/>
    </source>
</evidence>
<sequence>MLRLLISRKRNARSILSRYVLNPYWNQLVKLWPKSVAPNTITLTGLSLVFVNFLTLLYYDPSYYTEKHGSGPPHWIYFTYIVLSGINAHQSVLLVNRWAAGLFLYQSLDAIDGKQARRTQMAGPLGEMFDHGCDAVNTTLEAILTCYALNLGRSWWTVASQVAALANFYLTTWEEYHTGQLYLAEFSGPVEGILILVCLYAVTGFYGPSFWDQGVLTFVGLDGAGVLSRILPNIPLNVAFMYFGGVGLAFNIFTSYTNVLRATRSTSTVSIRPLLRLMPFPLSVAIHVFWLSAPAPGTSTILHSALLVPFLCAWGLQFANQVGRMILAHLTKRKDMPFWEWMWVYSLLAGIDAHMPLLFGRAPFFQYSYSRMALVVYASLLFSFAAYARFCYLVINDITEYLGIACFTVRKKGNDGEWHSSIPGIDREAKQK</sequence>
<feature type="transmembrane region" description="Helical" evidence="6">
    <location>
        <begin position="274"/>
        <end position="295"/>
    </location>
</feature>
<dbReference type="InterPro" id="IPR014472">
    <property type="entry name" value="CHOPT"/>
</dbReference>
<dbReference type="AlphaFoldDB" id="A0A4S4LH60"/>
<dbReference type="GO" id="GO:0016780">
    <property type="term" value="F:phosphotransferase activity, for other substituted phosphate groups"/>
    <property type="evidence" value="ECO:0007669"/>
    <property type="project" value="InterPro"/>
</dbReference>
<dbReference type="GO" id="GO:0008654">
    <property type="term" value="P:phospholipid biosynthetic process"/>
    <property type="evidence" value="ECO:0007669"/>
    <property type="project" value="InterPro"/>
</dbReference>
<evidence type="ECO:0000256" key="3">
    <source>
        <dbReference type="ARBA" id="ARBA00022679"/>
    </source>
</evidence>
<evidence type="ECO:0008006" key="9">
    <source>
        <dbReference type="Google" id="ProtNLM"/>
    </source>
</evidence>
<dbReference type="PIRSF" id="PIRSF015665">
    <property type="entry name" value="CHOPT"/>
    <property type="match status" value="1"/>
</dbReference>